<keyword evidence="2" id="KW-1185">Reference proteome</keyword>
<dbReference type="Proteomes" id="UP000308600">
    <property type="component" value="Unassembled WGS sequence"/>
</dbReference>
<evidence type="ECO:0000313" key="1">
    <source>
        <dbReference type="EMBL" id="TFK66415.1"/>
    </source>
</evidence>
<accession>A0ACD3AKW4</accession>
<name>A0ACD3AKW4_9AGAR</name>
<gene>
    <name evidence="1" type="ORF">BDN72DRAFT_148293</name>
</gene>
<reference evidence="1 2" key="1">
    <citation type="journal article" date="2019" name="Nat. Ecol. Evol.">
        <title>Megaphylogeny resolves global patterns of mushroom evolution.</title>
        <authorList>
            <person name="Varga T."/>
            <person name="Krizsan K."/>
            <person name="Foldi C."/>
            <person name="Dima B."/>
            <person name="Sanchez-Garcia M."/>
            <person name="Sanchez-Ramirez S."/>
            <person name="Szollosi G.J."/>
            <person name="Szarkandi J.G."/>
            <person name="Papp V."/>
            <person name="Albert L."/>
            <person name="Andreopoulos W."/>
            <person name="Angelini C."/>
            <person name="Antonin V."/>
            <person name="Barry K.W."/>
            <person name="Bougher N.L."/>
            <person name="Buchanan P."/>
            <person name="Buyck B."/>
            <person name="Bense V."/>
            <person name="Catcheside P."/>
            <person name="Chovatia M."/>
            <person name="Cooper J."/>
            <person name="Damon W."/>
            <person name="Desjardin D."/>
            <person name="Finy P."/>
            <person name="Geml J."/>
            <person name="Haridas S."/>
            <person name="Hughes K."/>
            <person name="Justo A."/>
            <person name="Karasinski D."/>
            <person name="Kautmanova I."/>
            <person name="Kiss B."/>
            <person name="Kocsube S."/>
            <person name="Kotiranta H."/>
            <person name="LaButti K.M."/>
            <person name="Lechner B.E."/>
            <person name="Liimatainen K."/>
            <person name="Lipzen A."/>
            <person name="Lukacs Z."/>
            <person name="Mihaltcheva S."/>
            <person name="Morgado L.N."/>
            <person name="Niskanen T."/>
            <person name="Noordeloos M.E."/>
            <person name="Ohm R.A."/>
            <person name="Ortiz-Santana B."/>
            <person name="Ovrebo C."/>
            <person name="Racz N."/>
            <person name="Riley R."/>
            <person name="Savchenko A."/>
            <person name="Shiryaev A."/>
            <person name="Soop K."/>
            <person name="Spirin V."/>
            <person name="Szebenyi C."/>
            <person name="Tomsovsky M."/>
            <person name="Tulloss R.E."/>
            <person name="Uehling J."/>
            <person name="Grigoriev I.V."/>
            <person name="Vagvolgyi C."/>
            <person name="Papp T."/>
            <person name="Martin F.M."/>
            <person name="Miettinen O."/>
            <person name="Hibbett D.S."/>
            <person name="Nagy L.G."/>
        </authorList>
    </citation>
    <scope>NUCLEOTIDE SEQUENCE [LARGE SCALE GENOMIC DNA]</scope>
    <source>
        <strain evidence="1 2">NL-1719</strain>
    </source>
</reference>
<organism evidence="1 2">
    <name type="scientific">Pluteus cervinus</name>
    <dbReference type="NCBI Taxonomy" id="181527"/>
    <lineage>
        <taxon>Eukaryota</taxon>
        <taxon>Fungi</taxon>
        <taxon>Dikarya</taxon>
        <taxon>Basidiomycota</taxon>
        <taxon>Agaricomycotina</taxon>
        <taxon>Agaricomycetes</taxon>
        <taxon>Agaricomycetidae</taxon>
        <taxon>Agaricales</taxon>
        <taxon>Pluteineae</taxon>
        <taxon>Pluteaceae</taxon>
        <taxon>Pluteus</taxon>
    </lineage>
</organism>
<protein>
    <submittedName>
        <fullName evidence="1">Uncharacterized protein</fullName>
    </submittedName>
</protein>
<evidence type="ECO:0000313" key="2">
    <source>
        <dbReference type="Proteomes" id="UP000308600"/>
    </source>
</evidence>
<sequence length="126" mass="13956">MFDYMDRFASGLGTSRDVVQPRRELTGRVVVTIKADSRSLKLACLNFATVTLTGLSIAISLCYLLHRSRTGFLRTDSTIRVLMVYTVNTGGIVALGALVMLSRRDDASEFHLLCHPSRREQTVSCS</sequence>
<proteinExistence type="predicted"/>
<dbReference type="EMBL" id="ML208406">
    <property type="protein sequence ID" value="TFK66415.1"/>
    <property type="molecule type" value="Genomic_DNA"/>
</dbReference>